<sequence>MDLAIYGFTLVFALIGISFAVWTFFDTRKKYYNDFLKRKSEREKLHLP</sequence>
<feature type="transmembrane region" description="Helical" evidence="1">
    <location>
        <begin position="6"/>
        <end position="25"/>
    </location>
</feature>
<reference evidence="2 3" key="1">
    <citation type="submission" date="2022-07" db="EMBL/GenBank/DDBJ databases">
        <title>Characterization of plant growth promoting rhizobacteria (PGPR) for use as bioinoculants in agriculture.</title>
        <authorList>
            <person name="Hassen A.I."/>
            <person name="Pierneef R."/>
        </authorList>
    </citation>
    <scope>NUCLEOTIDE SEQUENCE [LARGE SCALE GENOMIC DNA]</scope>
    <source>
        <strain evidence="2 3">SARCC-3054</strain>
    </source>
</reference>
<protein>
    <submittedName>
        <fullName evidence="2">Uncharacterized protein</fullName>
    </submittedName>
</protein>
<accession>A0ABT3Z1C3</accession>
<name>A0ABT3Z1C3_9PSED</name>
<comment type="caution">
    <text evidence="2">The sequence shown here is derived from an EMBL/GenBank/DDBJ whole genome shotgun (WGS) entry which is preliminary data.</text>
</comment>
<dbReference type="RefSeq" id="WP_267805574.1">
    <property type="nucleotide sequence ID" value="NZ_JANIGP010000030.1"/>
</dbReference>
<keyword evidence="1" id="KW-1133">Transmembrane helix</keyword>
<evidence type="ECO:0000313" key="2">
    <source>
        <dbReference type="EMBL" id="MCY0111572.1"/>
    </source>
</evidence>
<evidence type="ECO:0000313" key="3">
    <source>
        <dbReference type="Proteomes" id="UP001207830"/>
    </source>
</evidence>
<keyword evidence="1" id="KW-0812">Transmembrane</keyword>
<dbReference type="EMBL" id="JANIGP010000030">
    <property type="protein sequence ID" value="MCY0111572.1"/>
    <property type="molecule type" value="Genomic_DNA"/>
</dbReference>
<organism evidence="2 3">
    <name type="scientific">Pseudomonas monsensis</name>
    <dbReference type="NCBI Taxonomy" id="2745509"/>
    <lineage>
        <taxon>Bacteria</taxon>
        <taxon>Pseudomonadati</taxon>
        <taxon>Pseudomonadota</taxon>
        <taxon>Gammaproteobacteria</taxon>
        <taxon>Pseudomonadales</taxon>
        <taxon>Pseudomonadaceae</taxon>
        <taxon>Pseudomonas</taxon>
    </lineage>
</organism>
<keyword evidence="3" id="KW-1185">Reference proteome</keyword>
<keyword evidence="1" id="KW-0472">Membrane</keyword>
<dbReference type="Proteomes" id="UP001207830">
    <property type="component" value="Unassembled WGS sequence"/>
</dbReference>
<evidence type="ECO:0000256" key="1">
    <source>
        <dbReference type="SAM" id="Phobius"/>
    </source>
</evidence>
<gene>
    <name evidence="2" type="ORF">NQF78_25005</name>
</gene>
<proteinExistence type="predicted"/>